<evidence type="ECO:0000313" key="6">
    <source>
        <dbReference type="EMBL" id="AUH01078.1"/>
    </source>
</evidence>
<dbReference type="STRING" id="104623.Ser39006_02401"/>
<evidence type="ECO:0000256" key="3">
    <source>
        <dbReference type="ARBA" id="ARBA00022840"/>
    </source>
</evidence>
<dbReference type="AlphaFoldDB" id="A0A2I5T929"/>
<dbReference type="KEGG" id="sera:Ser39006_015405"/>
<name>A0A2I5T929_SERS3</name>
<dbReference type="InterPro" id="IPR013815">
    <property type="entry name" value="ATP_grasp_subdomain_1"/>
</dbReference>
<dbReference type="InterPro" id="IPR052032">
    <property type="entry name" value="ATP-dep_AA_Ligase"/>
</dbReference>
<keyword evidence="1" id="KW-0436">Ligase</keyword>
<dbReference type="PROSITE" id="PS50975">
    <property type="entry name" value="ATP_GRASP"/>
    <property type="match status" value="1"/>
</dbReference>
<dbReference type="Gene3D" id="3.30.1490.20">
    <property type="entry name" value="ATP-grasp fold, A domain"/>
    <property type="match status" value="1"/>
</dbReference>
<keyword evidence="8" id="KW-1185">Reference proteome</keyword>
<dbReference type="EMBL" id="CP025085">
    <property type="protein sequence ID" value="AUH01078.1"/>
    <property type="molecule type" value="Genomic_DNA"/>
</dbReference>
<reference evidence="7 8" key="1">
    <citation type="journal article" date="2013" name="Genome Announc.">
        <title>Draft genome sequence of Serratia sp. strain ATCC 39006, a model bacterium for analysis of the biosynthesis and regulation of prodigiosin, a carbapenem, and gas vesicles.</title>
        <authorList>
            <person name="Fineran P.C."/>
            <person name="Iglesias Cans M.C."/>
            <person name="Ramsay J.P."/>
            <person name="Wilf N.M."/>
            <person name="Cossyleon D."/>
            <person name="McNeil M.B."/>
            <person name="Williamson N.R."/>
            <person name="Monson R.E."/>
            <person name="Becher S.A."/>
            <person name="Stanton J.A."/>
            <person name="Brugger K."/>
            <person name="Brown S.D."/>
            <person name="Salmond G.P."/>
        </authorList>
    </citation>
    <scope>NUCLEOTIDE SEQUENCE [LARGE SCALE GENOMIC DNA]</scope>
    <source>
        <strain evidence="7">ATCC 39006</strain>
        <strain evidence="8">ATCC 39006 / SC 11482</strain>
    </source>
</reference>
<dbReference type="Proteomes" id="UP000233778">
    <property type="component" value="Chromosome"/>
</dbReference>
<evidence type="ECO:0000259" key="5">
    <source>
        <dbReference type="PROSITE" id="PS50975"/>
    </source>
</evidence>
<sequence length="387" mass="43028">MKHVLVINRYDDELSDYRKYIDHTQVGVSYISLVGHSSLIDPAISVAIVEVNTLDADTVLREACRIHHQRPIDFVLAFSEYDLDAAALVRTELNISGAKIADNLLCRNKASMKASLTGSTVRYPHYRQVLSREDIEAFCCEQGYPVILKPQVGAASDGVVKLERREDIPELVDFTGYEVEEYIEGDIYHVDAILANGSMPYFKVSKYLNTCLDFRNGQPLGSVTVDNPEFIATAQIFTQEVCTRLNLENQAIHLELIECHGELVFLEIGGRVGGGEIPFITLRSEGIDLYALWTQAALGIAISPVKTRITGFVMMPNPFSGGYAFDPKMNLSHPLLTYHCIQPGGENSEFSYEDIPAKLHFTGDNQADVESAITQCMNILQKSIRAV</sequence>
<reference evidence="7" key="4">
    <citation type="submission" date="2017-11" db="EMBL/GenBank/DDBJ databases">
        <title>Complete genome sequence of Serratia sp. ATCC 39006.</title>
        <authorList>
            <person name="Hampton H.G."/>
            <person name="Jackson S.A."/>
            <person name="Jauregui R."/>
            <person name="Poulter G.T.M."/>
            <person name="Salmond G.P.C."/>
            <person name="Fineran P.C."/>
        </authorList>
    </citation>
    <scope>NUCLEOTIDE SEQUENCE</scope>
    <source>
        <strain evidence="7">ATCC 39006</strain>
    </source>
</reference>
<dbReference type="GO" id="GO:0046872">
    <property type="term" value="F:metal ion binding"/>
    <property type="evidence" value="ECO:0007669"/>
    <property type="project" value="InterPro"/>
</dbReference>
<dbReference type="PANTHER" id="PTHR43585:SF2">
    <property type="entry name" value="ATP-GRASP ENZYME FSQD"/>
    <property type="match status" value="1"/>
</dbReference>
<keyword evidence="3 4" id="KW-0067">ATP-binding</keyword>
<accession>A0A2I5T929</accession>
<dbReference type="EMBL" id="CP025084">
    <property type="protein sequence ID" value="AUH05399.1"/>
    <property type="molecule type" value="Genomic_DNA"/>
</dbReference>
<dbReference type="InterPro" id="IPR003806">
    <property type="entry name" value="ATP-grasp_PylC-type"/>
</dbReference>
<reference evidence="6 9" key="3">
    <citation type="submission" date="2017-11" db="EMBL/GenBank/DDBJ databases">
        <title>Complete genome sequence of Serratia sp. ATCC 39006 LacA.</title>
        <authorList>
            <person name="Hampton H.G."/>
            <person name="Jackson S.A."/>
            <person name="Jauregui R."/>
            <person name="Poulter G.T.M."/>
            <person name="Salmond G.P.C."/>
            <person name="Fineran P.C."/>
        </authorList>
    </citation>
    <scope>NUCLEOTIDE SEQUENCE [LARGE SCALE GENOMIC DNA]</scope>
    <source>
        <strain evidence="6 9">ATCC 39006</strain>
    </source>
</reference>
<dbReference type="KEGG" id="serq:CWC46_15400"/>
<evidence type="ECO:0000256" key="4">
    <source>
        <dbReference type="PROSITE-ProRule" id="PRU00409"/>
    </source>
</evidence>
<dbReference type="GO" id="GO:0005524">
    <property type="term" value="F:ATP binding"/>
    <property type="evidence" value="ECO:0007669"/>
    <property type="project" value="UniProtKB-UniRule"/>
</dbReference>
<feature type="domain" description="ATP-grasp" evidence="5">
    <location>
        <begin position="113"/>
        <end position="298"/>
    </location>
</feature>
<dbReference type="Gene3D" id="3.40.50.20">
    <property type="match status" value="1"/>
</dbReference>
<dbReference type="GO" id="GO:0016874">
    <property type="term" value="F:ligase activity"/>
    <property type="evidence" value="ECO:0007669"/>
    <property type="project" value="UniProtKB-KW"/>
</dbReference>
<proteinExistence type="predicted"/>
<dbReference type="RefSeq" id="WP_021015666.1">
    <property type="nucleotide sequence ID" value="NZ_CP025084.1"/>
</dbReference>
<keyword evidence="2 4" id="KW-0547">Nucleotide-binding</keyword>
<dbReference type="Pfam" id="PF02655">
    <property type="entry name" value="ATP-grasp_3"/>
    <property type="match status" value="1"/>
</dbReference>
<dbReference type="InterPro" id="IPR011761">
    <property type="entry name" value="ATP-grasp"/>
</dbReference>
<dbReference type="OrthoDB" id="3428978at2"/>
<dbReference type="Proteomes" id="UP000017700">
    <property type="component" value="Chromosome"/>
</dbReference>
<evidence type="ECO:0000256" key="2">
    <source>
        <dbReference type="ARBA" id="ARBA00022741"/>
    </source>
</evidence>
<evidence type="ECO:0000313" key="8">
    <source>
        <dbReference type="Proteomes" id="UP000017700"/>
    </source>
</evidence>
<dbReference type="Gene3D" id="3.30.470.20">
    <property type="entry name" value="ATP-grasp fold, B domain"/>
    <property type="match status" value="1"/>
</dbReference>
<evidence type="ECO:0000313" key="9">
    <source>
        <dbReference type="Proteomes" id="UP000233778"/>
    </source>
</evidence>
<gene>
    <name evidence="6" type="ORF">CWC46_15400</name>
    <name evidence="7" type="ORF">Ser39006_015405</name>
</gene>
<reference evidence="7" key="2">
    <citation type="submission" date="2013-09" db="EMBL/GenBank/DDBJ databases">
        <authorList>
            <person name="Wang G."/>
            <person name="Yang Y."/>
            <person name="Su Y."/>
        </authorList>
    </citation>
    <scope>NUCLEOTIDE SEQUENCE</scope>
    <source>
        <strain evidence="7">ATCC 39006</strain>
    </source>
</reference>
<organism evidence="7 8">
    <name type="scientific">Serratia sp. (strain ATCC 39006)</name>
    <name type="common">Prodigiosinella confusarubida</name>
    <dbReference type="NCBI Taxonomy" id="104623"/>
    <lineage>
        <taxon>Bacteria</taxon>
        <taxon>Pseudomonadati</taxon>
        <taxon>Pseudomonadota</taxon>
        <taxon>Gammaproteobacteria</taxon>
        <taxon>Enterobacterales</taxon>
        <taxon>Pectobacteriaceae</taxon>
        <taxon>Prodigiosinella</taxon>
    </lineage>
</organism>
<protein>
    <submittedName>
        <fullName evidence="7">Biotin carboxylase</fullName>
    </submittedName>
</protein>
<evidence type="ECO:0000256" key="1">
    <source>
        <dbReference type="ARBA" id="ARBA00022598"/>
    </source>
</evidence>
<dbReference type="PANTHER" id="PTHR43585">
    <property type="entry name" value="FUMIPYRROLE BIOSYNTHESIS PROTEIN C"/>
    <property type="match status" value="1"/>
</dbReference>
<evidence type="ECO:0000313" key="7">
    <source>
        <dbReference type="EMBL" id="AUH05399.1"/>
    </source>
</evidence>
<dbReference type="SUPFAM" id="SSF56059">
    <property type="entry name" value="Glutathione synthetase ATP-binding domain-like"/>
    <property type="match status" value="1"/>
</dbReference>